<gene>
    <name evidence="1" type="ORF">Tam10B_0629</name>
</gene>
<dbReference type="AlphaFoldDB" id="A0A229VZL9"/>
<name>A0A229VZL9_9BIFI</name>
<reference evidence="1 2" key="1">
    <citation type="submission" date="2017-05" db="EMBL/GenBank/DDBJ databases">
        <title>Bifidobacterium vansinderenii sp. nov.</title>
        <authorList>
            <person name="Lugli G.A."/>
            <person name="Duranti S."/>
            <person name="Mangifesta M."/>
        </authorList>
    </citation>
    <scope>NUCLEOTIDE SEQUENCE [LARGE SCALE GENOMIC DNA]</scope>
    <source>
        <strain evidence="1 2">Tam10B</strain>
    </source>
</reference>
<evidence type="ECO:0000313" key="1">
    <source>
        <dbReference type="EMBL" id="OXN01051.1"/>
    </source>
</evidence>
<protein>
    <recommendedName>
        <fullName evidence="3">SWIM-type domain-containing protein</fullName>
    </recommendedName>
</protein>
<sequence>MKMFNVEPTPVMEFRTLFPVENKDYREQDQLLRDGRDLYECARLRHVTNTDGIWYADVVDATNGTKIKASVAIRSDGETITGMACTCTTSKPLFSTPKSQSQSPRCVHACALCFMLFYRHRYQSRDGKPHIPYEASTIADRYLSDRLRSRFAAANNAEAGRTVAAGLEVLLSFPNKDSDRDNFHWREWLGNRYGCVLLGNCLPSIEESIDNATRTWPKRDTSDLDATLPHGWFTLLESAYERAEDVDQLARIYAIYIVQGKNPQDARYVDRLRWMLSGSRALESKLNTLIDDIIRYYKPPKDEWHHDRSNRAYEQLLRVFMMSDAAVEYCNVMHKRDRWCSKRLKETIAVDYPEFGGALASLKNSGAWSQRYDDNLDYDLREFRILLQELAPMLSVNGYTDPIIDDCSELFQAAARGSKSTFRLTISRYFSDTRRATICRDLIDMVRGNEDPEYSINACLKHILDRAYDGIAAYADPLSKTFLVEDDIQVFTVPVDDSILQQKKPKDFKEALQYVDAVDSKPFTGDYEKDLAIIQASLQEQLAQRKAAARLEDMTTESNDNVVLNNDQKTNPTDLRECLNNQLAVLYGCRYTLDTLDDQDFGVDDLFIPAVTLGQKAKWYCLTPGQLGLCAAEYALRYQRCRQTQQDPSLLFRRLTEKGLKRSITNTLAYMMEAAGMLGFSGAPKTAEEREALHALRDDSRSEHHQCQMRPDRDEALRFLADTLEQINRNFHAPDIHDLAMARDYTSFDQLGFCNDREKSHIVLSMMLLMASMPDQVSSMIIGRPEHAELARLIVDKAKATFLELQKMREKEDKEPDYEYMFFHALPLSDTISLAMDMLCDVHERMRNA</sequence>
<dbReference type="Proteomes" id="UP000215433">
    <property type="component" value="Unassembled WGS sequence"/>
</dbReference>
<evidence type="ECO:0000313" key="2">
    <source>
        <dbReference type="Proteomes" id="UP000215433"/>
    </source>
</evidence>
<evidence type="ECO:0008006" key="3">
    <source>
        <dbReference type="Google" id="ProtNLM"/>
    </source>
</evidence>
<dbReference type="RefSeq" id="WP_093959821.1">
    <property type="nucleotide sequence ID" value="NZ_NEWD01000006.1"/>
</dbReference>
<accession>A0A229VZL9</accession>
<organism evidence="1 2">
    <name type="scientific">Bifidobacterium vansinderenii</name>
    <dbReference type="NCBI Taxonomy" id="1984871"/>
    <lineage>
        <taxon>Bacteria</taxon>
        <taxon>Bacillati</taxon>
        <taxon>Actinomycetota</taxon>
        <taxon>Actinomycetes</taxon>
        <taxon>Bifidobacteriales</taxon>
        <taxon>Bifidobacteriaceae</taxon>
        <taxon>Bifidobacterium</taxon>
    </lineage>
</organism>
<dbReference type="OrthoDB" id="3226637at2"/>
<keyword evidence="2" id="KW-1185">Reference proteome</keyword>
<dbReference type="EMBL" id="NEWD01000006">
    <property type="protein sequence ID" value="OXN01051.1"/>
    <property type="molecule type" value="Genomic_DNA"/>
</dbReference>
<comment type="caution">
    <text evidence="1">The sequence shown here is derived from an EMBL/GenBank/DDBJ whole genome shotgun (WGS) entry which is preliminary data.</text>
</comment>
<proteinExistence type="predicted"/>